<dbReference type="EC" id="3.4.11.2" evidence="4"/>
<dbReference type="InterPro" id="IPR038502">
    <property type="entry name" value="M1_LTA-4_hydro/amino_C_sf"/>
</dbReference>
<keyword evidence="9" id="KW-0378">Hydrolase</keyword>
<proteinExistence type="inferred from homology"/>
<dbReference type="FunFam" id="3.30.2010.30:FF:000001">
    <property type="entry name" value="Leukotriene A(4) hydrolase"/>
    <property type="match status" value="1"/>
</dbReference>
<dbReference type="InterPro" id="IPR015211">
    <property type="entry name" value="Peptidase_M1_C"/>
</dbReference>
<evidence type="ECO:0000256" key="13">
    <source>
        <dbReference type="PIRSR" id="PIRSR634015-2"/>
    </source>
</evidence>
<feature type="chain" id="PRO_5002199628" description="Aminopeptidase N" evidence="15">
    <location>
        <begin position="20"/>
        <end position="622"/>
    </location>
</feature>
<dbReference type="PANTHER" id="PTHR45726:SF3">
    <property type="entry name" value="LEUKOTRIENE A-4 HYDROLASE"/>
    <property type="match status" value="1"/>
</dbReference>
<dbReference type="InterPro" id="IPR042097">
    <property type="entry name" value="Aminopeptidase_N-like_N_sf"/>
</dbReference>
<dbReference type="GeneID" id="78526711"/>
<dbReference type="InterPro" id="IPR049980">
    <property type="entry name" value="LTA4H_cat"/>
</dbReference>
<evidence type="ECO:0000256" key="2">
    <source>
        <dbReference type="ARBA" id="ARBA00004496"/>
    </source>
</evidence>
<dbReference type="AlphaFoldDB" id="A0A0C9MMV0"/>
<dbReference type="CDD" id="cd09599">
    <property type="entry name" value="M1_LTA4H"/>
    <property type="match status" value="1"/>
</dbReference>
<evidence type="ECO:0000313" key="17">
    <source>
        <dbReference type="EMBL" id="GAN12116.1"/>
    </source>
</evidence>
<dbReference type="Gene3D" id="1.10.390.10">
    <property type="entry name" value="Neutral Protease Domain 2"/>
    <property type="match status" value="1"/>
</dbReference>
<gene>
    <name evidence="17" type="ORF">SP6_04_00400</name>
</gene>
<comment type="similarity">
    <text evidence="3">Belongs to the peptidase M1 family.</text>
</comment>
<dbReference type="GO" id="GO:0008237">
    <property type="term" value="F:metallopeptidase activity"/>
    <property type="evidence" value="ECO:0007669"/>
    <property type="project" value="UniProtKB-KW"/>
</dbReference>
<dbReference type="SUPFAM" id="SSF55486">
    <property type="entry name" value="Metalloproteases ('zincins'), catalytic domain"/>
    <property type="match status" value="1"/>
</dbReference>
<protein>
    <recommendedName>
        <fullName evidence="5">Aminopeptidase N</fullName>
        <ecNumber evidence="4">3.4.11.2</ecNumber>
    </recommendedName>
</protein>
<evidence type="ECO:0000256" key="10">
    <source>
        <dbReference type="ARBA" id="ARBA00022833"/>
    </source>
</evidence>
<feature type="binding site" evidence="14">
    <location>
        <position position="338"/>
    </location>
    <ligand>
        <name>Zn(2+)</name>
        <dbReference type="ChEBI" id="CHEBI:29105"/>
        <note>catalytic</note>
    </ligand>
</feature>
<dbReference type="RefSeq" id="WP_042468319.1">
    <property type="nucleotide sequence ID" value="NZ_BBJS01000004.1"/>
</dbReference>
<dbReference type="SMART" id="SM01263">
    <property type="entry name" value="Leuk-A4-hydro_C"/>
    <property type="match status" value="1"/>
</dbReference>
<evidence type="ECO:0000259" key="16">
    <source>
        <dbReference type="SMART" id="SM01263"/>
    </source>
</evidence>
<accession>A0A0C9MMV0</accession>
<dbReference type="MEROPS" id="M01.031"/>
<evidence type="ECO:0000256" key="8">
    <source>
        <dbReference type="ARBA" id="ARBA00022723"/>
    </source>
</evidence>
<dbReference type="InterPro" id="IPR014782">
    <property type="entry name" value="Peptidase_M1_dom"/>
</dbReference>
<keyword evidence="11" id="KW-0482">Metalloprotease</keyword>
<dbReference type="EMBL" id="BBJS01000004">
    <property type="protein sequence ID" value="GAN12116.1"/>
    <property type="molecule type" value="Genomic_DNA"/>
</dbReference>
<evidence type="ECO:0000256" key="1">
    <source>
        <dbReference type="ARBA" id="ARBA00000098"/>
    </source>
</evidence>
<evidence type="ECO:0000256" key="9">
    <source>
        <dbReference type="ARBA" id="ARBA00022801"/>
    </source>
</evidence>
<feature type="binding site" evidence="13">
    <location>
        <begin position="156"/>
        <end position="158"/>
    </location>
    <ligand>
        <name>a peptide</name>
        <dbReference type="ChEBI" id="CHEBI:60466"/>
    </ligand>
</feature>
<keyword evidence="6" id="KW-0963">Cytoplasm</keyword>
<feature type="binding site" evidence="14">
    <location>
        <position position="319"/>
    </location>
    <ligand>
        <name>Zn(2+)</name>
        <dbReference type="ChEBI" id="CHEBI:29105"/>
        <note>catalytic</note>
    </ligand>
</feature>
<organism evidence="17 18">
    <name type="scientific">Sphingomonas paucimobilis NBRC 13935</name>
    <dbReference type="NCBI Taxonomy" id="1219050"/>
    <lineage>
        <taxon>Bacteria</taxon>
        <taxon>Pseudomonadati</taxon>
        <taxon>Pseudomonadota</taxon>
        <taxon>Alphaproteobacteria</taxon>
        <taxon>Sphingomonadales</taxon>
        <taxon>Sphingomonadaceae</taxon>
        <taxon>Sphingomonas</taxon>
    </lineage>
</organism>
<name>A0A0C9MMV0_SPHPI</name>
<feature type="binding site" evidence="13">
    <location>
        <begin position="575"/>
        <end position="577"/>
    </location>
    <ligand>
        <name>a peptide</name>
        <dbReference type="ChEBI" id="CHEBI:60466"/>
    </ligand>
</feature>
<feature type="domain" description="Peptidase M1 leukotriene A4 hydrolase/aminopeptidase C-terminal" evidence="16">
    <location>
        <begin position="482"/>
        <end position="620"/>
    </location>
</feature>
<comment type="cofactor">
    <cofactor evidence="14">
        <name>Zn(2+)</name>
        <dbReference type="ChEBI" id="CHEBI:29105"/>
    </cofactor>
    <text evidence="14">Binds 1 zinc ion per subunit.</text>
</comment>
<dbReference type="InterPro" id="IPR027268">
    <property type="entry name" value="Peptidase_M4/M1_CTD_sf"/>
</dbReference>
<dbReference type="PANTHER" id="PTHR45726">
    <property type="entry name" value="LEUKOTRIENE A-4 HYDROLASE"/>
    <property type="match status" value="1"/>
</dbReference>
<dbReference type="Proteomes" id="UP000032025">
    <property type="component" value="Unassembled WGS sequence"/>
</dbReference>
<feature type="binding site" evidence="14">
    <location>
        <position position="315"/>
    </location>
    <ligand>
        <name>Zn(2+)</name>
        <dbReference type="ChEBI" id="CHEBI:29105"/>
        <note>catalytic</note>
    </ligand>
</feature>
<evidence type="ECO:0000256" key="7">
    <source>
        <dbReference type="ARBA" id="ARBA00022670"/>
    </source>
</evidence>
<dbReference type="Pfam" id="PF17900">
    <property type="entry name" value="Peptidase_M1_N"/>
    <property type="match status" value="1"/>
</dbReference>
<evidence type="ECO:0000256" key="5">
    <source>
        <dbReference type="ARBA" id="ARBA00015611"/>
    </source>
</evidence>
<keyword evidence="18" id="KW-1185">Reference proteome</keyword>
<dbReference type="InterPro" id="IPR016024">
    <property type="entry name" value="ARM-type_fold"/>
</dbReference>
<keyword evidence="7" id="KW-0645">Protease</keyword>
<evidence type="ECO:0000256" key="6">
    <source>
        <dbReference type="ARBA" id="ARBA00022490"/>
    </source>
</evidence>
<keyword evidence="8 14" id="KW-0479">Metal-binding</keyword>
<evidence type="ECO:0000313" key="18">
    <source>
        <dbReference type="Proteomes" id="UP000032025"/>
    </source>
</evidence>
<comment type="caution">
    <text evidence="17">The sequence shown here is derived from an EMBL/GenBank/DDBJ whole genome shotgun (WGS) entry which is preliminary data.</text>
</comment>
<dbReference type="SUPFAM" id="SSF63737">
    <property type="entry name" value="Leukotriene A4 hydrolase N-terminal domain"/>
    <property type="match status" value="1"/>
</dbReference>
<dbReference type="InterPro" id="IPR001930">
    <property type="entry name" value="Peptidase_M1"/>
</dbReference>
<evidence type="ECO:0000256" key="3">
    <source>
        <dbReference type="ARBA" id="ARBA00010136"/>
    </source>
</evidence>
<dbReference type="Pfam" id="PF01433">
    <property type="entry name" value="Peptidase_M1"/>
    <property type="match status" value="1"/>
</dbReference>
<dbReference type="InterPro" id="IPR034015">
    <property type="entry name" value="M1_LTA4H"/>
</dbReference>
<comment type="subcellular location">
    <subcellularLocation>
        <location evidence="2">Cytoplasm</location>
    </subcellularLocation>
</comment>
<evidence type="ECO:0000256" key="15">
    <source>
        <dbReference type="SAM" id="SignalP"/>
    </source>
</evidence>
<keyword evidence="15" id="KW-0732">Signal</keyword>
<dbReference type="GO" id="GO:0016285">
    <property type="term" value="F:alanyl aminopeptidase activity"/>
    <property type="evidence" value="ECO:0007669"/>
    <property type="project" value="UniProtKB-EC"/>
</dbReference>
<dbReference type="GO" id="GO:0006508">
    <property type="term" value="P:proteolysis"/>
    <property type="evidence" value="ECO:0007669"/>
    <property type="project" value="UniProtKB-KW"/>
</dbReference>
<feature type="binding site" evidence="13">
    <location>
        <begin position="286"/>
        <end position="291"/>
    </location>
    <ligand>
        <name>a peptide</name>
        <dbReference type="ChEBI" id="CHEBI:60466"/>
    </ligand>
</feature>
<sequence>MSVAALAMLLAAQTPNPTAAPAVAPILTTPDARDVHSFARPLEARVSHVSLNLYADFDTHVIRGVATLSVDAKPDAKQLVVDDNGLRIVTVTDAQNRPLPYTVGQADKVHGAPLTITLNGNRTVKIAYASAPGAKALQWLSPEQTAGKKQPYLFSQGEAILNRSWIPTQDSPGIRQTWDATVNAPCALTVVMSGERTAETPCEGGRHTASYRMDKPVAPYLIALAIGDLKFKPLSANTGIWTEPAMLDKSAWEFAGLDKFVTAAEGLYGPYRWGRYDVLVLPPSFPFGGMENPMLTFATPTVLAGDRSLVSLIAHELAHSWSGNLVTNATWDDFWLNEGFTSYFENRIMESMYGKRRAAMEADLAWTDMQNAVKEAGGPESPDTKLHLDLDAKRDPDDGMTQIAYDKGATFLRTIESVVGRPRWDAYLRGYFDRHAFQPQTSAGFLADLKANLLKPGEAEKIGVDQWVYQPGIPANAVHVRSDAFPAIDAAAKVFATGGPVSAVPDKVTTQEYVRFLDQLPRQLPARRLATLDGRFHWNETGNSEIRFAWLRLALANRYPPAEASAEQFLTSQGRRKFVAPLFQQLQGQGEWGQALAKRIYDKARPGYHSVTQVTVDRLLGR</sequence>
<comment type="catalytic activity">
    <reaction evidence="1">
        <text>Release of an N-terminal amino acid, Xaa-|-Yaa- from a peptide, amide or arylamide. Xaa is preferably Ala, but may be most amino acids including Pro (slow action). When a terminal hydrophobic residue is followed by a prolyl residue, the two may be released as an intact Xaa-Pro dipeptide.</text>
        <dbReference type="EC" id="3.4.11.2"/>
    </reaction>
</comment>
<dbReference type="Gene3D" id="1.25.40.320">
    <property type="entry name" value="Peptidase M1, leukotriene A4 hydrolase/aminopeptidase C-terminal domain"/>
    <property type="match status" value="1"/>
</dbReference>
<evidence type="ECO:0000256" key="12">
    <source>
        <dbReference type="PIRSR" id="PIRSR634015-1"/>
    </source>
</evidence>
<feature type="signal peptide" evidence="15">
    <location>
        <begin position="1"/>
        <end position="19"/>
    </location>
</feature>
<keyword evidence="10 14" id="KW-0862">Zinc</keyword>
<dbReference type="PRINTS" id="PR00756">
    <property type="entry name" value="ALADIPTASE"/>
</dbReference>
<evidence type="ECO:0000256" key="4">
    <source>
        <dbReference type="ARBA" id="ARBA00012564"/>
    </source>
</evidence>
<dbReference type="Pfam" id="PF09127">
    <property type="entry name" value="Leuk-A4-hydro_C"/>
    <property type="match status" value="1"/>
</dbReference>
<evidence type="ECO:0000256" key="11">
    <source>
        <dbReference type="ARBA" id="ARBA00023049"/>
    </source>
</evidence>
<dbReference type="InterPro" id="IPR045357">
    <property type="entry name" value="Aminopeptidase_N-like_N"/>
</dbReference>
<dbReference type="Gene3D" id="3.30.2010.30">
    <property type="match status" value="1"/>
</dbReference>
<dbReference type="GO" id="GO:0005737">
    <property type="term" value="C:cytoplasm"/>
    <property type="evidence" value="ECO:0007669"/>
    <property type="project" value="UniProtKB-SubCell"/>
</dbReference>
<evidence type="ECO:0000256" key="14">
    <source>
        <dbReference type="PIRSR" id="PIRSR634015-3"/>
    </source>
</evidence>
<reference evidence="17 18" key="1">
    <citation type="submission" date="2014-08" db="EMBL/GenBank/DDBJ databases">
        <title>Whole genome shotgun sequence of Sphingomonas paucimobilis NBRC 13935.</title>
        <authorList>
            <person name="Hosoyama A."/>
            <person name="Hashimoto M."/>
            <person name="Hosoyama Y."/>
            <person name="Noguchi M."/>
            <person name="Uohara A."/>
            <person name="Ohji S."/>
            <person name="Katano-Makiyama Y."/>
            <person name="Ichikawa N."/>
            <person name="Kimura A."/>
            <person name="Yamazoe A."/>
            <person name="Fujita N."/>
        </authorList>
    </citation>
    <scope>NUCLEOTIDE SEQUENCE [LARGE SCALE GENOMIC DNA]</scope>
    <source>
        <strain evidence="17 18">NBRC 13935</strain>
    </source>
</reference>
<dbReference type="SUPFAM" id="SSF48371">
    <property type="entry name" value="ARM repeat"/>
    <property type="match status" value="1"/>
</dbReference>
<feature type="active site" description="Proton donor" evidence="12">
    <location>
        <position position="405"/>
    </location>
</feature>
<dbReference type="GO" id="GO:0008270">
    <property type="term" value="F:zinc ion binding"/>
    <property type="evidence" value="ECO:0007669"/>
    <property type="project" value="InterPro"/>
</dbReference>
<dbReference type="Gene3D" id="2.60.40.1730">
    <property type="entry name" value="tricorn interacting facor f3 domain"/>
    <property type="match status" value="1"/>
</dbReference>
<feature type="active site" description="Proton acceptor" evidence="12">
    <location>
        <position position="316"/>
    </location>
</feature>